<comment type="caution">
    <text evidence="2">The sequence shown here is derived from an EMBL/GenBank/DDBJ whole genome shotgun (WGS) entry which is preliminary data.</text>
</comment>
<keyword evidence="3" id="KW-1185">Reference proteome</keyword>
<name>A0A9N9N7Z2_FUNMO</name>
<accession>A0A9N9N7Z2</accession>
<dbReference type="Proteomes" id="UP000789375">
    <property type="component" value="Unassembled WGS sequence"/>
</dbReference>
<gene>
    <name evidence="2" type="ORF">FMOSSE_LOCUS14394</name>
</gene>
<proteinExistence type="predicted"/>
<evidence type="ECO:0000313" key="2">
    <source>
        <dbReference type="EMBL" id="CAG8712075.1"/>
    </source>
</evidence>
<dbReference type="EMBL" id="CAJVPP010010847">
    <property type="protein sequence ID" value="CAG8712075.1"/>
    <property type="molecule type" value="Genomic_DNA"/>
</dbReference>
<reference evidence="2" key="1">
    <citation type="submission" date="2021-06" db="EMBL/GenBank/DDBJ databases">
        <authorList>
            <person name="Kallberg Y."/>
            <person name="Tangrot J."/>
            <person name="Rosling A."/>
        </authorList>
    </citation>
    <scope>NUCLEOTIDE SEQUENCE</scope>
    <source>
        <strain evidence="2">87-6 pot B 2015</strain>
    </source>
</reference>
<evidence type="ECO:0000256" key="1">
    <source>
        <dbReference type="SAM" id="MobiDB-lite"/>
    </source>
</evidence>
<evidence type="ECO:0000313" key="3">
    <source>
        <dbReference type="Proteomes" id="UP000789375"/>
    </source>
</evidence>
<feature type="non-terminal residue" evidence="2">
    <location>
        <position position="232"/>
    </location>
</feature>
<sequence>IRNINSETGTIKGRTFAGLVISKIPQKKVEVKAQDSTSISEEDDNSFTSEDYGDPDYIQNQKIAEIDCTFANSIMRFSDQSETSFKDNIFLNENEPYDQLKHYDAEWAKIVMRNLTYYEDPNKILQKQYLEACLNDMIEIETVRKKSSSIAVATRKNRKRVYMRHKKPECRRMGYRIDRIFWMYIGDVEYGVIEVGKKFDETKLLNDRFKLVKTMHDIFIYLSKEAHFEETK</sequence>
<protein>
    <submittedName>
        <fullName evidence="2">8871_t:CDS:1</fullName>
    </submittedName>
</protein>
<dbReference type="AlphaFoldDB" id="A0A9N9N7Z2"/>
<organism evidence="2 3">
    <name type="scientific">Funneliformis mosseae</name>
    <name type="common">Endomycorrhizal fungus</name>
    <name type="synonym">Glomus mosseae</name>
    <dbReference type="NCBI Taxonomy" id="27381"/>
    <lineage>
        <taxon>Eukaryota</taxon>
        <taxon>Fungi</taxon>
        <taxon>Fungi incertae sedis</taxon>
        <taxon>Mucoromycota</taxon>
        <taxon>Glomeromycotina</taxon>
        <taxon>Glomeromycetes</taxon>
        <taxon>Glomerales</taxon>
        <taxon>Glomeraceae</taxon>
        <taxon>Funneliformis</taxon>
    </lineage>
</organism>
<feature type="region of interest" description="Disordered" evidence="1">
    <location>
        <begin position="32"/>
        <end position="52"/>
    </location>
</feature>
<feature type="non-terminal residue" evidence="2">
    <location>
        <position position="1"/>
    </location>
</feature>